<dbReference type="RefSeq" id="XP_044956600.1">
    <property type="nucleotide sequence ID" value="XM_045100665.1"/>
</dbReference>
<proteinExistence type="evidence at transcript level"/>
<organism evidence="1">
    <name type="scientific">Hordeum vulgare subsp. vulgare</name>
    <name type="common">Domesticated barley</name>
    <dbReference type="NCBI Taxonomy" id="112509"/>
    <lineage>
        <taxon>Eukaryota</taxon>
        <taxon>Viridiplantae</taxon>
        <taxon>Streptophyta</taxon>
        <taxon>Embryophyta</taxon>
        <taxon>Tracheophyta</taxon>
        <taxon>Spermatophyta</taxon>
        <taxon>Magnoliopsida</taxon>
        <taxon>Liliopsida</taxon>
        <taxon>Poales</taxon>
        <taxon>Poaceae</taxon>
        <taxon>BOP clade</taxon>
        <taxon>Pooideae</taxon>
        <taxon>Triticodae</taxon>
        <taxon>Triticeae</taxon>
        <taxon>Hordeinae</taxon>
        <taxon>Hordeum</taxon>
    </lineage>
</organism>
<dbReference type="GeneID" id="123407516"/>
<dbReference type="EMBL" id="AK372761">
    <property type="protein sequence ID" value="BAK03958.1"/>
    <property type="molecule type" value="mRNA"/>
</dbReference>
<accession>F2E9D6</accession>
<name>F2E9D6_HORVV</name>
<evidence type="ECO:0000313" key="1">
    <source>
        <dbReference type="EMBL" id="BAK03958.1"/>
    </source>
</evidence>
<protein>
    <submittedName>
        <fullName evidence="1">Predicted protein</fullName>
    </submittedName>
</protein>
<dbReference type="AlphaFoldDB" id="F2E9D6"/>
<dbReference type="KEGG" id="hvg:123407516"/>
<dbReference type="OrthoDB" id="10435821at2759"/>
<reference evidence="1" key="1">
    <citation type="journal article" date="2011" name="Plant Physiol.">
        <title>Comprehensive sequence analysis of 24,783 barley full-length cDNAs derived from 12 clone libraries.</title>
        <authorList>
            <person name="Matsumoto T."/>
            <person name="Tanaka T."/>
            <person name="Sakai H."/>
            <person name="Amano N."/>
            <person name="Kanamori H."/>
            <person name="Kurita K."/>
            <person name="Kikuta A."/>
            <person name="Kamiya K."/>
            <person name="Yamamoto M."/>
            <person name="Ikawa H."/>
            <person name="Fujii N."/>
            <person name="Hori K."/>
            <person name="Itoh T."/>
            <person name="Sato K."/>
        </authorList>
    </citation>
    <scope>NUCLEOTIDE SEQUENCE</scope>
    <source>
        <tissue evidence="1">Flower</tissue>
    </source>
</reference>
<sequence length="167" mass="18232">MSFTRAFGHALEELVHLIAHADELLHGEPNQARQVALHDLLQEVPDLAVVALAAGPVDLLPEPGDALGEQALLVHRLLAMPQLRHAVEFLQDTHRLGSRGREHHRRRLVLAVHHHACVDVAQGGHLVRLLHQPLETLLVPRAPGRVVGDVPQGRLLGSPSHCRPAKG</sequence>